<dbReference type="Proteomes" id="UP000001055">
    <property type="component" value="Unassembled WGS sequence"/>
</dbReference>
<accession>Q0V1X3</accession>
<reference evidence="3" key="1">
    <citation type="journal article" date="2007" name="Plant Cell">
        <title>Dothideomycete-plant interactions illuminated by genome sequencing and EST analysis of the wheat pathogen Stagonospora nodorum.</title>
        <authorList>
            <person name="Hane J.K."/>
            <person name="Lowe R.G."/>
            <person name="Solomon P.S."/>
            <person name="Tan K.C."/>
            <person name="Schoch C.L."/>
            <person name="Spatafora J.W."/>
            <person name="Crous P.W."/>
            <person name="Kodira C."/>
            <person name="Birren B.W."/>
            <person name="Galagan J.E."/>
            <person name="Torriani S.F."/>
            <person name="McDonald B.A."/>
            <person name="Oliver R.P."/>
        </authorList>
    </citation>
    <scope>NUCLEOTIDE SEQUENCE [LARGE SCALE GENOMIC DNA]</scope>
    <source>
        <strain evidence="3">SN15 / ATCC MYA-4574 / FGSC 10173</strain>
    </source>
</reference>
<organism evidence="2 3">
    <name type="scientific">Phaeosphaeria nodorum (strain SN15 / ATCC MYA-4574 / FGSC 10173)</name>
    <name type="common">Glume blotch fungus</name>
    <name type="synonym">Parastagonospora nodorum</name>
    <dbReference type="NCBI Taxonomy" id="321614"/>
    <lineage>
        <taxon>Eukaryota</taxon>
        <taxon>Fungi</taxon>
        <taxon>Dikarya</taxon>
        <taxon>Ascomycota</taxon>
        <taxon>Pezizomycotina</taxon>
        <taxon>Dothideomycetes</taxon>
        <taxon>Pleosporomycetidae</taxon>
        <taxon>Pleosporales</taxon>
        <taxon>Pleosporineae</taxon>
        <taxon>Phaeosphaeriaceae</taxon>
        <taxon>Parastagonospora</taxon>
    </lineage>
</organism>
<feature type="compositionally biased region" description="Basic and acidic residues" evidence="1">
    <location>
        <begin position="1"/>
        <end position="13"/>
    </location>
</feature>
<gene>
    <name evidence="2" type="ORF">SNOG_01991</name>
</gene>
<dbReference type="EMBL" id="CH445327">
    <property type="protein sequence ID" value="EAT90203.1"/>
    <property type="molecule type" value="Genomic_DNA"/>
</dbReference>
<sequence>MYQPGKQKEEPAHFRPRKTTKKRTSEHDSDATFDLRSTATRSLT</sequence>
<feature type="region of interest" description="Disordered" evidence="1">
    <location>
        <begin position="1"/>
        <end position="44"/>
    </location>
</feature>
<dbReference type="InParanoid" id="Q0V1X3"/>
<proteinExistence type="predicted"/>
<evidence type="ECO:0000313" key="3">
    <source>
        <dbReference type="Proteomes" id="UP000001055"/>
    </source>
</evidence>
<protein>
    <submittedName>
        <fullName evidence="2">Uncharacterized protein</fullName>
    </submittedName>
</protein>
<dbReference type="KEGG" id="pno:SNOG_01991"/>
<evidence type="ECO:0000313" key="2">
    <source>
        <dbReference type="EMBL" id="EAT90203.1"/>
    </source>
</evidence>
<dbReference type="GeneID" id="5969462"/>
<evidence type="ECO:0000256" key="1">
    <source>
        <dbReference type="SAM" id="MobiDB-lite"/>
    </source>
</evidence>
<name>Q0V1X3_PHANO</name>
<feature type="compositionally biased region" description="Polar residues" evidence="1">
    <location>
        <begin position="35"/>
        <end position="44"/>
    </location>
</feature>
<dbReference type="AlphaFoldDB" id="Q0V1X3"/>
<dbReference type="RefSeq" id="XP_001792612.1">
    <property type="nucleotide sequence ID" value="XM_001792560.1"/>
</dbReference>